<gene>
    <name evidence="1" type="ORF">HNP38_000762</name>
</gene>
<organism evidence="1 2">
    <name type="scientific">Chryseobacterium defluvii</name>
    <dbReference type="NCBI Taxonomy" id="160396"/>
    <lineage>
        <taxon>Bacteria</taxon>
        <taxon>Pseudomonadati</taxon>
        <taxon>Bacteroidota</taxon>
        <taxon>Flavobacteriia</taxon>
        <taxon>Flavobacteriales</taxon>
        <taxon>Weeksellaceae</taxon>
        <taxon>Chryseobacterium group</taxon>
        <taxon>Chryseobacterium</taxon>
    </lineage>
</organism>
<evidence type="ECO:0008006" key="3">
    <source>
        <dbReference type="Google" id="ProtNLM"/>
    </source>
</evidence>
<dbReference type="EMBL" id="JACHLE010000001">
    <property type="protein sequence ID" value="MBB4805490.1"/>
    <property type="molecule type" value="Genomic_DNA"/>
</dbReference>
<evidence type="ECO:0000313" key="2">
    <source>
        <dbReference type="Proteomes" id="UP000592180"/>
    </source>
</evidence>
<reference evidence="1 2" key="1">
    <citation type="submission" date="2020-08" db="EMBL/GenBank/DDBJ databases">
        <title>Functional genomics of gut bacteria from endangered species of beetles.</title>
        <authorList>
            <person name="Carlos-Shanley C."/>
        </authorList>
    </citation>
    <scope>NUCLEOTIDE SEQUENCE [LARGE SCALE GENOMIC DNA]</scope>
    <source>
        <strain evidence="1 2">S00151</strain>
    </source>
</reference>
<comment type="caution">
    <text evidence="1">The sequence shown here is derived from an EMBL/GenBank/DDBJ whole genome shotgun (WGS) entry which is preliminary data.</text>
</comment>
<dbReference type="RefSeq" id="WP_194299325.1">
    <property type="nucleotide sequence ID" value="NZ_JACHLE010000001.1"/>
</dbReference>
<dbReference type="Pfam" id="PF07606">
    <property type="entry name" value="DUF1569"/>
    <property type="match status" value="1"/>
</dbReference>
<protein>
    <recommendedName>
        <fullName evidence="3">DUF1569 domain-containing protein</fullName>
    </recommendedName>
</protein>
<dbReference type="AlphaFoldDB" id="A0A840KD69"/>
<dbReference type="InterPro" id="IPR011463">
    <property type="entry name" value="DUF1569"/>
</dbReference>
<keyword evidence="2" id="KW-1185">Reference proteome</keyword>
<sequence>MVRKSIHNRVFFEEIISRISGLSEDSPAIWGKMNVCQMLRHCDLVLQIALNKTEIPDVHFFLRWIGIFTKKEMYIFNNGIPRNMPTFRKVIVNFEYNFNDAQSGLIKTLNEYWTAFETNQLPDSHVLFGKMTQKDWGFLEYKHLNHHLNQFSV</sequence>
<dbReference type="Proteomes" id="UP000592180">
    <property type="component" value="Unassembled WGS sequence"/>
</dbReference>
<name>A0A840KD69_9FLAO</name>
<proteinExistence type="predicted"/>
<evidence type="ECO:0000313" key="1">
    <source>
        <dbReference type="EMBL" id="MBB4805490.1"/>
    </source>
</evidence>
<accession>A0A840KD69</accession>